<dbReference type="NCBIfam" id="TIGR00061">
    <property type="entry name" value="L21"/>
    <property type="match status" value="1"/>
</dbReference>
<comment type="function">
    <text evidence="6 7">This protein binds to 23S rRNA in the presence of protein L20.</text>
</comment>
<evidence type="ECO:0000256" key="2">
    <source>
        <dbReference type="ARBA" id="ARBA00022730"/>
    </source>
</evidence>
<dbReference type="PANTHER" id="PTHR21349:SF0">
    <property type="entry name" value="LARGE RIBOSOMAL SUBUNIT PROTEIN BL21M"/>
    <property type="match status" value="1"/>
</dbReference>
<sequence>MYAVIKSGGKQHRVKEGQVVRLEKIEAETGANIDFSEVLMVADGDNIQLGTPLVEGAVVSAEVVDHGRAKKVTILKFKRRKHHMKRQGHRQWYTEVKINGIALDGAKPTAKKAPAKAAAKKAPAKKAAKTEGDDLTKLSGVGPVIVGKLNDAGISTFKQIAEWTAEDVAKFDEELNFKGRIERENWIEQAKELVKGE</sequence>
<dbReference type="RefSeq" id="WP_015780692.1">
    <property type="nucleotide sequence ID" value="NC_013166.1"/>
</dbReference>
<dbReference type="InterPro" id="IPR036164">
    <property type="entry name" value="bL21-like_sf"/>
</dbReference>
<organism evidence="8 9">
    <name type="scientific">Kangiella koreensis (strain DSM 16069 / JCM 12317 / KCTC 12182 / SW-125)</name>
    <dbReference type="NCBI Taxonomy" id="523791"/>
    <lineage>
        <taxon>Bacteria</taxon>
        <taxon>Pseudomonadati</taxon>
        <taxon>Pseudomonadota</taxon>
        <taxon>Gammaproteobacteria</taxon>
        <taxon>Kangiellales</taxon>
        <taxon>Kangiellaceae</taxon>
        <taxon>Kangiella</taxon>
    </lineage>
</organism>
<evidence type="ECO:0000256" key="4">
    <source>
        <dbReference type="ARBA" id="ARBA00022980"/>
    </source>
</evidence>
<dbReference type="Gene3D" id="1.10.150.20">
    <property type="entry name" value="5' to 3' exonuclease, C-terminal subdomain"/>
    <property type="match status" value="1"/>
</dbReference>
<gene>
    <name evidence="6" type="primary">rplU</name>
    <name evidence="8" type="ordered locus">Kkor_1674</name>
</gene>
<proteinExistence type="inferred from homology"/>
<dbReference type="Pfam" id="PF00829">
    <property type="entry name" value="Ribosomal_L21p"/>
    <property type="match status" value="1"/>
</dbReference>
<keyword evidence="2 6" id="KW-0699">rRNA-binding</keyword>
<keyword evidence="3 6" id="KW-0694">RNA-binding</keyword>
<evidence type="ECO:0000256" key="6">
    <source>
        <dbReference type="HAMAP-Rule" id="MF_01363"/>
    </source>
</evidence>
<dbReference type="FunCoup" id="C7RCU4">
    <property type="interactions" value="634"/>
</dbReference>
<accession>C7RCU4</accession>
<dbReference type="SUPFAM" id="SSF141091">
    <property type="entry name" value="L21p-like"/>
    <property type="match status" value="1"/>
</dbReference>
<dbReference type="GO" id="GO:0006412">
    <property type="term" value="P:translation"/>
    <property type="evidence" value="ECO:0007669"/>
    <property type="project" value="UniProtKB-UniRule"/>
</dbReference>
<comment type="similarity">
    <text evidence="1 6 7">Belongs to the bacterial ribosomal protein bL21 family.</text>
</comment>
<dbReference type="InParanoid" id="C7RCU4"/>
<dbReference type="HAMAP" id="MF_01363">
    <property type="entry name" value="Ribosomal_bL21"/>
    <property type="match status" value="1"/>
</dbReference>
<evidence type="ECO:0000313" key="8">
    <source>
        <dbReference type="EMBL" id="ACV27086.1"/>
    </source>
</evidence>
<evidence type="ECO:0000256" key="1">
    <source>
        <dbReference type="ARBA" id="ARBA00008563"/>
    </source>
</evidence>
<dbReference type="OrthoDB" id="9813334at2"/>
<dbReference type="eggNOG" id="COG3743">
    <property type="taxonomic scope" value="Bacteria"/>
</dbReference>
<dbReference type="PANTHER" id="PTHR21349">
    <property type="entry name" value="50S RIBOSOMAL PROTEIN L21"/>
    <property type="match status" value="1"/>
</dbReference>
<dbReference type="KEGG" id="kko:Kkor_1674"/>
<dbReference type="PROSITE" id="PS01169">
    <property type="entry name" value="RIBOSOMAL_L21"/>
    <property type="match status" value="1"/>
</dbReference>
<dbReference type="GO" id="GO:1990904">
    <property type="term" value="C:ribonucleoprotein complex"/>
    <property type="evidence" value="ECO:0007669"/>
    <property type="project" value="UniProtKB-KW"/>
</dbReference>
<evidence type="ECO:0000256" key="5">
    <source>
        <dbReference type="ARBA" id="ARBA00023274"/>
    </source>
</evidence>
<comment type="subunit">
    <text evidence="6">Part of the 50S ribosomal subunit. Contacts protein L20.</text>
</comment>
<dbReference type="Proteomes" id="UP000001231">
    <property type="component" value="Chromosome"/>
</dbReference>
<dbReference type="InterPro" id="IPR001787">
    <property type="entry name" value="Ribosomal_bL21"/>
</dbReference>
<dbReference type="EMBL" id="CP001707">
    <property type="protein sequence ID" value="ACV27086.1"/>
    <property type="molecule type" value="Genomic_DNA"/>
</dbReference>
<dbReference type="HOGENOM" id="CLU_061463_1_0_6"/>
<dbReference type="InterPro" id="IPR028909">
    <property type="entry name" value="bL21-like"/>
</dbReference>
<name>C7RCU4_KANKD</name>
<dbReference type="SUPFAM" id="SSF47794">
    <property type="entry name" value="Rad51 N-terminal domain-like"/>
    <property type="match status" value="1"/>
</dbReference>
<keyword evidence="9" id="KW-1185">Reference proteome</keyword>
<keyword evidence="5 6" id="KW-0687">Ribonucleoprotein</keyword>
<dbReference type="GO" id="GO:0005840">
    <property type="term" value="C:ribosome"/>
    <property type="evidence" value="ECO:0007669"/>
    <property type="project" value="UniProtKB-KW"/>
</dbReference>
<evidence type="ECO:0000256" key="7">
    <source>
        <dbReference type="RuleBase" id="RU000562"/>
    </source>
</evidence>
<evidence type="ECO:0000256" key="3">
    <source>
        <dbReference type="ARBA" id="ARBA00022884"/>
    </source>
</evidence>
<dbReference type="GO" id="GO:0000166">
    <property type="term" value="F:nucleotide binding"/>
    <property type="evidence" value="ECO:0007669"/>
    <property type="project" value="InterPro"/>
</dbReference>
<dbReference type="GO" id="GO:0019843">
    <property type="term" value="F:rRNA binding"/>
    <property type="evidence" value="ECO:0007669"/>
    <property type="project" value="UniProtKB-UniRule"/>
</dbReference>
<dbReference type="GO" id="GO:0005737">
    <property type="term" value="C:cytoplasm"/>
    <property type="evidence" value="ECO:0007669"/>
    <property type="project" value="UniProtKB-ARBA"/>
</dbReference>
<dbReference type="AlphaFoldDB" id="C7RCU4"/>
<dbReference type="Pfam" id="PF14520">
    <property type="entry name" value="HHH_5"/>
    <property type="match status" value="1"/>
</dbReference>
<dbReference type="GO" id="GO:0003735">
    <property type="term" value="F:structural constituent of ribosome"/>
    <property type="evidence" value="ECO:0007669"/>
    <property type="project" value="InterPro"/>
</dbReference>
<dbReference type="InterPro" id="IPR010995">
    <property type="entry name" value="DNA_repair_Rad51/TF_NusA_a-hlx"/>
</dbReference>
<reference evidence="8 9" key="1">
    <citation type="journal article" date="2009" name="Stand. Genomic Sci.">
        <title>Complete genome sequence of Kangiella koreensis type strain (SW-125).</title>
        <authorList>
            <person name="Han C."/>
            <person name="Sikorski J."/>
            <person name="Lapidus A."/>
            <person name="Nolan M."/>
            <person name="Glavina Del Rio T."/>
            <person name="Tice H."/>
            <person name="Cheng J.F."/>
            <person name="Lucas S."/>
            <person name="Chen F."/>
            <person name="Copeland A."/>
            <person name="Ivanova N."/>
            <person name="Mavromatis K."/>
            <person name="Ovchinnikova G."/>
            <person name="Pati A."/>
            <person name="Bruce D."/>
            <person name="Goodwin L."/>
            <person name="Pitluck S."/>
            <person name="Chen A."/>
            <person name="Palaniappan K."/>
            <person name="Land M."/>
            <person name="Hauser L."/>
            <person name="Chang Y.J."/>
            <person name="Jeffries C.D."/>
            <person name="Chain P."/>
            <person name="Saunders E."/>
            <person name="Brettin T."/>
            <person name="Goker M."/>
            <person name="Tindall B.J."/>
            <person name="Bristow J."/>
            <person name="Eisen J.A."/>
            <person name="Markowitz V."/>
            <person name="Hugenholtz P."/>
            <person name="Kyrpides N.C."/>
            <person name="Klenk H.P."/>
            <person name="Detter J.C."/>
        </authorList>
    </citation>
    <scope>NUCLEOTIDE SEQUENCE [LARGE SCALE GENOMIC DNA]</scope>
    <source>
        <strain evidence="9">DSM 16069 / KCTC 12182 / SW-125</strain>
    </source>
</reference>
<keyword evidence="4 6" id="KW-0689">Ribosomal protein</keyword>
<evidence type="ECO:0000313" key="9">
    <source>
        <dbReference type="Proteomes" id="UP000001231"/>
    </source>
</evidence>
<dbReference type="InterPro" id="IPR018258">
    <property type="entry name" value="Ribosomal_bL21_CS"/>
</dbReference>
<dbReference type="STRING" id="523791.Kkor_1674"/>
<dbReference type="eggNOG" id="COG0261">
    <property type="taxonomic scope" value="Bacteria"/>
</dbReference>
<protein>
    <recommendedName>
        <fullName evidence="6">Large ribosomal subunit protein bL21</fullName>
    </recommendedName>
</protein>